<comment type="caution">
    <text evidence="1">The sequence shown here is derived from an EMBL/GenBank/DDBJ whole genome shotgun (WGS) entry which is preliminary data.</text>
</comment>
<proteinExistence type="predicted"/>
<sequence length="45" mass="5214">MKPFGEIAKYKDKDKEIKRIQHPTGKAGKRHMSLCRRPVQGGVHR</sequence>
<dbReference type="Proteomes" id="UP000004642">
    <property type="component" value="Unassembled WGS sequence"/>
</dbReference>
<name>G5LJN2_SALET</name>
<gene>
    <name evidence="1" type="ORF">LTSEALA_0519</name>
</gene>
<accession>G5LJN2</accession>
<reference evidence="1 2" key="1">
    <citation type="journal article" date="2011" name="BMC Genomics">
        <title>Genome sequencing reveals diversification of virulence factor content and possible host adaptation in distinct subpopulations of Salmonella enterica.</title>
        <authorList>
            <person name="den Bakker H.C."/>
            <person name="Moreno Switt A.I."/>
            <person name="Govoni G."/>
            <person name="Cummings C.A."/>
            <person name="Ranieri M.L."/>
            <person name="Degoricija L."/>
            <person name="Hoelzer K."/>
            <person name="Rodriguez-Rivera L.D."/>
            <person name="Brown S."/>
            <person name="Bolchacova E."/>
            <person name="Furtado M.R."/>
            <person name="Wiedmann M."/>
        </authorList>
    </citation>
    <scope>NUCLEOTIDE SEQUENCE [LARGE SCALE GENOMIC DNA]</scope>
    <source>
        <strain evidence="1 2">R6-377</strain>
    </source>
</reference>
<organism evidence="1 2">
    <name type="scientific">Salmonella enterica subsp. enterica serovar Alachua str. R6-377</name>
    <dbReference type="NCBI Taxonomy" id="913241"/>
    <lineage>
        <taxon>Bacteria</taxon>
        <taxon>Pseudomonadati</taxon>
        <taxon>Pseudomonadota</taxon>
        <taxon>Gammaproteobacteria</taxon>
        <taxon>Enterobacterales</taxon>
        <taxon>Enterobacteriaceae</taxon>
        <taxon>Salmonella</taxon>
    </lineage>
</organism>
<evidence type="ECO:0000313" key="2">
    <source>
        <dbReference type="Proteomes" id="UP000004642"/>
    </source>
</evidence>
<evidence type="ECO:0000313" key="1">
    <source>
        <dbReference type="EMBL" id="EHC45073.1"/>
    </source>
</evidence>
<dbReference type="AlphaFoldDB" id="G5LJN2"/>
<protein>
    <submittedName>
        <fullName evidence="1">Uncharacterized protein</fullName>
    </submittedName>
</protein>
<dbReference type="EMBL" id="AFCJ01000232">
    <property type="protein sequence ID" value="EHC45073.1"/>
    <property type="molecule type" value="Genomic_DNA"/>
</dbReference>